<keyword evidence="9" id="KW-1185">Reference proteome</keyword>
<feature type="transmembrane region" description="Helical" evidence="7">
    <location>
        <begin position="223"/>
        <end position="244"/>
    </location>
</feature>
<evidence type="ECO:0000256" key="2">
    <source>
        <dbReference type="ARBA" id="ARBA00007168"/>
    </source>
</evidence>
<feature type="transmembrane region" description="Helical" evidence="7">
    <location>
        <begin position="95"/>
        <end position="115"/>
    </location>
</feature>
<dbReference type="OMA" id="AYICVAM"/>
<dbReference type="InterPro" id="IPR007603">
    <property type="entry name" value="Choline_transptr-like"/>
</dbReference>
<feature type="transmembrane region" description="Helical" evidence="7">
    <location>
        <begin position="251"/>
        <end position="272"/>
    </location>
</feature>
<dbReference type="EMBL" id="CAJJDP010000134">
    <property type="protein sequence ID" value="CAD8204535.1"/>
    <property type="molecule type" value="Genomic_DNA"/>
</dbReference>
<feature type="transmembrane region" description="Helical" evidence="7">
    <location>
        <begin position="582"/>
        <end position="603"/>
    </location>
</feature>
<dbReference type="Proteomes" id="UP000683925">
    <property type="component" value="Unassembled WGS sequence"/>
</dbReference>
<evidence type="ECO:0000313" key="9">
    <source>
        <dbReference type="Proteomes" id="UP000683925"/>
    </source>
</evidence>
<feature type="transmembrane region" description="Helical" evidence="7">
    <location>
        <begin position="394"/>
        <end position="422"/>
    </location>
</feature>
<evidence type="ECO:0000256" key="1">
    <source>
        <dbReference type="ARBA" id="ARBA00004141"/>
    </source>
</evidence>
<feature type="transmembrane region" description="Helical" evidence="7">
    <location>
        <begin position="292"/>
        <end position="315"/>
    </location>
</feature>
<evidence type="ECO:0000256" key="4">
    <source>
        <dbReference type="ARBA" id="ARBA00022989"/>
    </source>
</evidence>
<keyword evidence="5 7" id="KW-0472">Membrane</keyword>
<name>A0A8S1XTY7_PAROT</name>
<dbReference type="GO" id="GO:0022857">
    <property type="term" value="F:transmembrane transporter activity"/>
    <property type="evidence" value="ECO:0007669"/>
    <property type="project" value="UniProtKB-UniRule"/>
</dbReference>
<dbReference type="AlphaFoldDB" id="A0A8S1XTY7"/>
<comment type="subcellular location">
    <subcellularLocation>
        <location evidence="7">Cell membrane</location>
        <topology evidence="7">Multi-pass membrane protein</topology>
    </subcellularLocation>
    <subcellularLocation>
        <location evidence="1">Membrane</location>
        <topology evidence="1">Multi-pass membrane protein</topology>
    </subcellularLocation>
</comment>
<dbReference type="PANTHER" id="PTHR12385">
    <property type="entry name" value="CHOLINE TRANSPORTER-LIKE (SLC FAMILY 44)"/>
    <property type="match status" value="1"/>
</dbReference>
<evidence type="ECO:0000313" key="8">
    <source>
        <dbReference type="EMBL" id="CAD8204535.1"/>
    </source>
</evidence>
<protein>
    <recommendedName>
        <fullName evidence="7">Choline transporter-like protein</fullName>
    </recommendedName>
</protein>
<reference evidence="8" key="1">
    <citation type="submission" date="2021-01" db="EMBL/GenBank/DDBJ databases">
        <authorList>
            <consortium name="Genoscope - CEA"/>
            <person name="William W."/>
        </authorList>
    </citation>
    <scope>NUCLEOTIDE SEQUENCE</scope>
</reference>
<keyword evidence="4 7" id="KW-1133">Transmembrane helix</keyword>
<organism evidence="8 9">
    <name type="scientific">Paramecium octaurelia</name>
    <dbReference type="NCBI Taxonomy" id="43137"/>
    <lineage>
        <taxon>Eukaryota</taxon>
        <taxon>Sar</taxon>
        <taxon>Alveolata</taxon>
        <taxon>Ciliophora</taxon>
        <taxon>Intramacronucleata</taxon>
        <taxon>Oligohymenophorea</taxon>
        <taxon>Peniculida</taxon>
        <taxon>Parameciidae</taxon>
        <taxon>Paramecium</taxon>
    </lineage>
</organism>
<comment type="similarity">
    <text evidence="2 7">Belongs to the CTL (choline transporter-like) family.</text>
</comment>
<feature type="transmembrane region" description="Helical" evidence="7">
    <location>
        <begin position="336"/>
        <end position="363"/>
    </location>
</feature>
<dbReference type="PANTHER" id="PTHR12385:SF14">
    <property type="entry name" value="CHOLINE TRANSPORTER-LIKE 2"/>
    <property type="match status" value="1"/>
</dbReference>
<evidence type="ECO:0000256" key="7">
    <source>
        <dbReference type="RuleBase" id="RU368066"/>
    </source>
</evidence>
<sequence length="640" mass="72658">MSTERFLRKDKKLVPVLVPALVPVLVPVNAPVNAPVLVPVNAPVNAPVLAPLRGQIQAQEEYEYPEADVNYTGRKLTHELKKGPIEQRVFKNVNCLITFLIMWAMMIITSILIWGKGNPWDVYKPYDSKERQCGRKATKDYPYIYLLSELEYYCVSSCPEKSDVGQILPCYHCPAQPIPYPTIVHFTMCFPTKEADEKYRKLGYSANMFGFAQEQYADIQEGWTLILCSAVFSIIFSTSILLMIRFAAGCVVWGMVVLIFLLLEGLGVLSFFKYRGYRFDYIPLYEDENPYSLIIEGCMFCGGGVIALIAVFILAKKIRQAIYILKAAGDFISQELPIIFVPFLMSILMIGVIAYCLVFQNIILSTTTQILKDPKDPYVRLDPDQKTAFSLCTFYFGLIWTVSFINGLTHFVVGTCCSYWYYSHQGCPRKGSILKGYQRGLTKNFGSILYGAAVFPLVWVIKQVLSQYSSCYKFITNVTQQNPLYCLQFLYCKCYLRCFDKVIKVLDRNAYTLMSLTGQDFCLAAYDAFFLVYRNSTRVAITQGLGEIFQLLGVAFITIISSIICIFMMLSDFYDFSEYFTLVALFAFTSGFTAHTFLSLYGYGVDTILFCLIVDFEQNVNEGGPKSVPPILKKYTLDII</sequence>
<evidence type="ECO:0000256" key="3">
    <source>
        <dbReference type="ARBA" id="ARBA00022692"/>
    </source>
</evidence>
<feature type="transmembrane region" description="Helical" evidence="7">
    <location>
        <begin position="548"/>
        <end position="570"/>
    </location>
</feature>
<comment type="function">
    <text evidence="7">Choline transporter.</text>
</comment>
<evidence type="ECO:0000256" key="5">
    <source>
        <dbReference type="ARBA" id="ARBA00023136"/>
    </source>
</evidence>
<gene>
    <name evidence="8" type="ORF">POCTA_138.1.T1330036</name>
</gene>
<keyword evidence="6" id="KW-0325">Glycoprotein</keyword>
<accession>A0A8S1XTY7</accession>
<dbReference type="OrthoDB" id="420519at2759"/>
<dbReference type="GO" id="GO:0005886">
    <property type="term" value="C:plasma membrane"/>
    <property type="evidence" value="ECO:0007669"/>
    <property type="project" value="UniProtKB-SubCell"/>
</dbReference>
<proteinExistence type="inferred from homology"/>
<evidence type="ECO:0000256" key="6">
    <source>
        <dbReference type="ARBA" id="ARBA00023180"/>
    </source>
</evidence>
<keyword evidence="3 7" id="KW-0812">Transmembrane</keyword>
<dbReference type="Pfam" id="PF04515">
    <property type="entry name" value="Choline_transpo"/>
    <property type="match status" value="1"/>
</dbReference>
<comment type="caution">
    <text evidence="8">The sequence shown here is derived from an EMBL/GenBank/DDBJ whole genome shotgun (WGS) entry which is preliminary data.</text>
</comment>